<dbReference type="GO" id="GO:1904047">
    <property type="term" value="F:S-adenosyl-L-methionine binding"/>
    <property type="evidence" value="ECO:0007669"/>
    <property type="project" value="TreeGrafter"/>
</dbReference>
<dbReference type="InterPro" id="IPR029063">
    <property type="entry name" value="SAM-dependent_MTases_sf"/>
</dbReference>
<evidence type="ECO:0000313" key="5">
    <source>
        <dbReference type="Proteomes" id="UP000177151"/>
    </source>
</evidence>
<comment type="caution">
    <text evidence="4">The sequence shown here is derived from an EMBL/GenBank/DDBJ whole genome shotgun (WGS) entry which is preliminary data.</text>
</comment>
<protein>
    <recommendedName>
        <fullName evidence="6">DNA adenine methylase</fullName>
    </recommendedName>
</protein>
<name>A0A1F6NT21_9BACT</name>
<dbReference type="PANTHER" id="PTHR30481">
    <property type="entry name" value="DNA ADENINE METHYLASE"/>
    <property type="match status" value="1"/>
</dbReference>
<dbReference type="AlphaFoldDB" id="A0A1F6NT21"/>
<dbReference type="SUPFAM" id="SSF53335">
    <property type="entry name" value="S-adenosyl-L-methionine-dependent methyltransferases"/>
    <property type="match status" value="1"/>
</dbReference>
<evidence type="ECO:0000313" key="4">
    <source>
        <dbReference type="EMBL" id="OGH87086.1"/>
    </source>
</evidence>
<accession>A0A1F6NT21</accession>
<dbReference type="Proteomes" id="UP000177151">
    <property type="component" value="Unassembled WGS sequence"/>
</dbReference>
<reference evidence="4 5" key="1">
    <citation type="journal article" date="2016" name="Nat. Commun.">
        <title>Thousands of microbial genomes shed light on interconnected biogeochemical processes in an aquifer system.</title>
        <authorList>
            <person name="Anantharaman K."/>
            <person name="Brown C.T."/>
            <person name="Hug L.A."/>
            <person name="Sharon I."/>
            <person name="Castelle C.J."/>
            <person name="Probst A.J."/>
            <person name="Thomas B.C."/>
            <person name="Singh A."/>
            <person name="Wilkins M.J."/>
            <person name="Karaoz U."/>
            <person name="Brodie E.L."/>
            <person name="Williams K.H."/>
            <person name="Hubbard S.S."/>
            <person name="Banfield J.F."/>
        </authorList>
    </citation>
    <scope>NUCLEOTIDE SEQUENCE [LARGE SCALE GENOMIC DNA]</scope>
</reference>
<keyword evidence="1" id="KW-0489">Methyltransferase</keyword>
<sequence>MKLKAPFPYFGGKSRIAHTIWKKLGNVKHYIEPFFGSGAVLLARPNYIPGTHTETVNDKDGFVCNVWRSLIFMPDETARWCDWPVNHADLMARRQALLKNEEYLLENLIKDEKWCDPVLAGYWIWAASCWIGSGLTRPNAIPKISSKGLGVHSLAYMSCKRPHIAHGGKNIHAKCQIPHILDGGKGINTHVNIYDYLKKLQTRLRYVRVVCGDWSRVCGGDWQDGICICGIFFDPPYSDKAGRDNSIYHVESTDVAHDVRKWAIPRGDKETYRIVIAGYEGEHNELEKYGWGKIGWTATRGYSSSDNDNRKKERLWCSPHCIKDTFL</sequence>
<evidence type="ECO:0000256" key="2">
    <source>
        <dbReference type="ARBA" id="ARBA00022679"/>
    </source>
</evidence>
<dbReference type="PRINTS" id="PR00505">
    <property type="entry name" value="D12N6MTFRASE"/>
</dbReference>
<organism evidence="4 5">
    <name type="scientific">Candidatus Magasanikbacteria bacterium RIFOXYA1_FULL_40_8</name>
    <dbReference type="NCBI Taxonomy" id="1798694"/>
    <lineage>
        <taxon>Bacteria</taxon>
        <taxon>Candidatus Magasanikiibacteriota</taxon>
    </lineage>
</organism>
<dbReference type="EMBL" id="MFQP01000061">
    <property type="protein sequence ID" value="OGH87086.1"/>
    <property type="molecule type" value="Genomic_DNA"/>
</dbReference>
<evidence type="ECO:0000256" key="1">
    <source>
        <dbReference type="ARBA" id="ARBA00022603"/>
    </source>
</evidence>
<evidence type="ECO:0008006" key="6">
    <source>
        <dbReference type="Google" id="ProtNLM"/>
    </source>
</evidence>
<gene>
    <name evidence="4" type="ORF">A2206_01350</name>
</gene>
<dbReference type="GO" id="GO:0009007">
    <property type="term" value="F:site-specific DNA-methyltransferase (adenine-specific) activity"/>
    <property type="evidence" value="ECO:0007669"/>
    <property type="project" value="UniProtKB-EC"/>
</dbReference>
<proteinExistence type="predicted"/>
<dbReference type="GO" id="GO:0032259">
    <property type="term" value="P:methylation"/>
    <property type="evidence" value="ECO:0007669"/>
    <property type="project" value="UniProtKB-KW"/>
</dbReference>
<evidence type="ECO:0000256" key="3">
    <source>
        <dbReference type="ARBA" id="ARBA00022691"/>
    </source>
</evidence>
<dbReference type="GO" id="GO:0043565">
    <property type="term" value="F:sequence-specific DNA binding"/>
    <property type="evidence" value="ECO:0007669"/>
    <property type="project" value="TreeGrafter"/>
</dbReference>
<keyword evidence="3" id="KW-0949">S-adenosyl-L-methionine</keyword>
<dbReference type="InterPro" id="IPR012327">
    <property type="entry name" value="MeTrfase_D12"/>
</dbReference>
<dbReference type="GO" id="GO:0009307">
    <property type="term" value="P:DNA restriction-modification system"/>
    <property type="evidence" value="ECO:0007669"/>
    <property type="project" value="InterPro"/>
</dbReference>
<keyword evidence="2" id="KW-0808">Transferase</keyword>
<dbReference type="Gene3D" id="3.40.50.150">
    <property type="entry name" value="Vaccinia Virus protein VP39"/>
    <property type="match status" value="1"/>
</dbReference>
<dbReference type="Pfam" id="PF02086">
    <property type="entry name" value="MethyltransfD12"/>
    <property type="match status" value="1"/>
</dbReference>
<dbReference type="GO" id="GO:0006298">
    <property type="term" value="P:mismatch repair"/>
    <property type="evidence" value="ECO:0007669"/>
    <property type="project" value="TreeGrafter"/>
</dbReference>